<organism evidence="7 8">
    <name type="scientific">Caenorhabditis angaria</name>
    <dbReference type="NCBI Taxonomy" id="860376"/>
    <lineage>
        <taxon>Eukaryota</taxon>
        <taxon>Metazoa</taxon>
        <taxon>Ecdysozoa</taxon>
        <taxon>Nematoda</taxon>
        <taxon>Chromadorea</taxon>
        <taxon>Rhabditida</taxon>
        <taxon>Rhabditina</taxon>
        <taxon>Rhabditomorpha</taxon>
        <taxon>Rhabditoidea</taxon>
        <taxon>Rhabditidae</taxon>
        <taxon>Peloderinae</taxon>
        <taxon>Caenorhabditis</taxon>
    </lineage>
</organism>
<dbReference type="GO" id="GO:0016020">
    <property type="term" value="C:membrane"/>
    <property type="evidence" value="ECO:0007669"/>
    <property type="project" value="UniProtKB-SubCell"/>
</dbReference>
<evidence type="ECO:0000256" key="1">
    <source>
        <dbReference type="ARBA" id="ARBA00004370"/>
    </source>
</evidence>
<feature type="transmembrane region" description="Helical" evidence="5">
    <location>
        <begin position="133"/>
        <end position="154"/>
    </location>
</feature>
<dbReference type="PROSITE" id="PS50262">
    <property type="entry name" value="G_PROTEIN_RECEP_F1_2"/>
    <property type="match status" value="1"/>
</dbReference>
<feature type="transmembrane region" description="Helical" evidence="5">
    <location>
        <begin position="91"/>
        <end position="112"/>
    </location>
</feature>
<keyword evidence="2 5" id="KW-0812">Transmembrane</keyword>
<dbReference type="InterPro" id="IPR017452">
    <property type="entry name" value="GPCR_Rhodpsn_7TM"/>
</dbReference>
<protein>
    <recommendedName>
        <fullName evidence="6">G-protein coupled receptors family 1 profile domain-containing protein</fullName>
    </recommendedName>
</protein>
<dbReference type="CDD" id="cd00637">
    <property type="entry name" value="7tm_classA_rhodopsin-like"/>
    <property type="match status" value="1"/>
</dbReference>
<dbReference type="PANTHER" id="PTHR23017:SF3">
    <property type="entry name" value="G-PROTEIN COUPLED RECEPTORS FAMILY 1 PROFILE DOMAIN-CONTAINING PROTEIN"/>
    <property type="match status" value="1"/>
</dbReference>
<dbReference type="PANTHER" id="PTHR23017">
    <property type="entry name" value="SERPENTINE RECEPTOR, CLASS X"/>
    <property type="match status" value="1"/>
</dbReference>
<evidence type="ECO:0000256" key="4">
    <source>
        <dbReference type="ARBA" id="ARBA00023136"/>
    </source>
</evidence>
<evidence type="ECO:0000313" key="7">
    <source>
        <dbReference type="EMBL" id="CAI5449574.1"/>
    </source>
</evidence>
<keyword evidence="8" id="KW-1185">Reference proteome</keyword>
<dbReference type="Proteomes" id="UP001152747">
    <property type="component" value="Unassembled WGS sequence"/>
</dbReference>
<name>A0A9P1N4I2_9PELO</name>
<feature type="transmembrane region" description="Helical" evidence="5">
    <location>
        <begin position="185"/>
        <end position="205"/>
    </location>
</feature>
<evidence type="ECO:0000256" key="2">
    <source>
        <dbReference type="ARBA" id="ARBA00022692"/>
    </source>
</evidence>
<reference evidence="7" key="1">
    <citation type="submission" date="2022-11" db="EMBL/GenBank/DDBJ databases">
        <authorList>
            <person name="Kikuchi T."/>
        </authorList>
    </citation>
    <scope>NUCLEOTIDE SEQUENCE</scope>
    <source>
        <strain evidence="7">PS1010</strain>
    </source>
</reference>
<dbReference type="SUPFAM" id="SSF81321">
    <property type="entry name" value="Family A G protein-coupled receptor-like"/>
    <property type="match status" value="1"/>
</dbReference>
<dbReference type="Pfam" id="PF10328">
    <property type="entry name" value="7TM_GPCR_Srx"/>
    <property type="match status" value="1"/>
</dbReference>
<comment type="subcellular location">
    <subcellularLocation>
        <location evidence="1">Membrane</location>
    </subcellularLocation>
</comment>
<evidence type="ECO:0000256" key="3">
    <source>
        <dbReference type="ARBA" id="ARBA00022989"/>
    </source>
</evidence>
<accession>A0A9P1N4I2</accession>
<evidence type="ECO:0000313" key="8">
    <source>
        <dbReference type="Proteomes" id="UP001152747"/>
    </source>
</evidence>
<feature type="transmembrane region" description="Helical" evidence="5">
    <location>
        <begin position="16"/>
        <end position="42"/>
    </location>
</feature>
<feature type="transmembrane region" description="Helical" evidence="5">
    <location>
        <begin position="54"/>
        <end position="79"/>
    </location>
</feature>
<feature type="domain" description="G-protein coupled receptors family 1 profile" evidence="6">
    <location>
        <begin position="33"/>
        <end position="214"/>
    </location>
</feature>
<dbReference type="Gene3D" id="1.20.1070.10">
    <property type="entry name" value="Rhodopsin 7-helix transmembrane proteins"/>
    <property type="match status" value="1"/>
</dbReference>
<dbReference type="EMBL" id="CANHGI010000004">
    <property type="protein sequence ID" value="CAI5449574.1"/>
    <property type="molecule type" value="Genomic_DNA"/>
</dbReference>
<sequence length="214" mass="24157">MENSTTSLDISSRGDVLISSAVIFFVAFFGLIFNILGIVVVLKNPVLRNSFGTMCLSHSVANSGVLFVFFVYVAPATYIQAEDTMGLLNKILGQINILFWDACVYSHLAISCNRLTSIAFPSRVNFIFSKENTFIIIGLVWFIACCHIFPYFWYDTCYIYYDPFSWTWNFASTECGFVISTYTDYYTSVAIFILMSSVDFATLVLKKNQILGLS</sequence>
<proteinExistence type="predicted"/>
<dbReference type="InterPro" id="IPR019430">
    <property type="entry name" value="7TM_GPCR_serpentine_rcpt_Srx"/>
</dbReference>
<dbReference type="AlphaFoldDB" id="A0A9P1N4I2"/>
<gene>
    <name evidence="7" type="ORF">CAMP_LOCUS12211</name>
</gene>
<comment type="caution">
    <text evidence="7">The sequence shown here is derived from an EMBL/GenBank/DDBJ whole genome shotgun (WGS) entry which is preliminary data.</text>
</comment>
<dbReference type="OrthoDB" id="5800536at2759"/>
<evidence type="ECO:0000259" key="6">
    <source>
        <dbReference type="PROSITE" id="PS50262"/>
    </source>
</evidence>
<keyword evidence="4 5" id="KW-0472">Membrane</keyword>
<keyword evidence="3 5" id="KW-1133">Transmembrane helix</keyword>
<evidence type="ECO:0000256" key="5">
    <source>
        <dbReference type="SAM" id="Phobius"/>
    </source>
</evidence>